<protein>
    <recommendedName>
        <fullName evidence="6">SURF1-like protein</fullName>
    </recommendedName>
</protein>
<keyword evidence="6" id="KW-1003">Cell membrane</keyword>
<dbReference type="InterPro" id="IPR045214">
    <property type="entry name" value="Surf1/Surf4"/>
</dbReference>
<dbReference type="Pfam" id="PF02104">
    <property type="entry name" value="SURF1"/>
    <property type="match status" value="1"/>
</dbReference>
<comment type="similarity">
    <text evidence="2 6">Belongs to the SURF1 family.</text>
</comment>
<evidence type="ECO:0000313" key="8">
    <source>
        <dbReference type="EMBL" id="GAA3053462.1"/>
    </source>
</evidence>
<dbReference type="InterPro" id="IPR002994">
    <property type="entry name" value="Surf1/Shy1"/>
</dbReference>
<reference evidence="9" key="1">
    <citation type="journal article" date="2019" name="Int. J. Syst. Evol. Microbiol.">
        <title>The Global Catalogue of Microorganisms (GCM) 10K type strain sequencing project: providing services to taxonomists for standard genome sequencing and annotation.</title>
        <authorList>
            <consortium name="The Broad Institute Genomics Platform"/>
            <consortium name="The Broad Institute Genome Sequencing Center for Infectious Disease"/>
            <person name="Wu L."/>
            <person name="Ma J."/>
        </authorList>
    </citation>
    <scope>NUCLEOTIDE SEQUENCE [LARGE SCALE GENOMIC DNA]</scope>
    <source>
        <strain evidence="9">JCM 14309</strain>
    </source>
</reference>
<evidence type="ECO:0000256" key="6">
    <source>
        <dbReference type="RuleBase" id="RU363076"/>
    </source>
</evidence>
<evidence type="ECO:0000256" key="7">
    <source>
        <dbReference type="SAM" id="MobiDB-lite"/>
    </source>
</evidence>
<evidence type="ECO:0000256" key="4">
    <source>
        <dbReference type="ARBA" id="ARBA00022989"/>
    </source>
</evidence>
<keyword evidence="3 6" id="KW-0812">Transmembrane</keyword>
<dbReference type="Proteomes" id="UP001500236">
    <property type="component" value="Unassembled WGS sequence"/>
</dbReference>
<keyword evidence="9" id="KW-1185">Reference proteome</keyword>
<name>A0ABP6LP13_9MICC</name>
<proteinExistence type="inferred from homology"/>
<keyword evidence="4 6" id="KW-1133">Transmembrane helix</keyword>
<evidence type="ECO:0000256" key="2">
    <source>
        <dbReference type="ARBA" id="ARBA00007165"/>
    </source>
</evidence>
<gene>
    <name evidence="8" type="ORF">GCM10010529_04360</name>
</gene>
<dbReference type="PROSITE" id="PS51257">
    <property type="entry name" value="PROKAR_LIPOPROTEIN"/>
    <property type="match status" value="1"/>
</dbReference>
<evidence type="ECO:0000313" key="9">
    <source>
        <dbReference type="Proteomes" id="UP001500236"/>
    </source>
</evidence>
<dbReference type="PANTHER" id="PTHR23427:SF2">
    <property type="entry name" value="SURFEIT LOCUS PROTEIN 1"/>
    <property type="match status" value="1"/>
</dbReference>
<sequence>MSRYRFLLTPTWLGWLAVCVGFAVACVFLGQWQLDRREQAMEDINRVVANYDEDPVPYAEVRELYRSPEADDEWTVTTLRGEYLSDDVRLVRNRGHSGSVGYEQVVPFRTHDGDVVVISRGWLPTDSTDASRPAYMPEPPRGEAEVTVRLKPGEPDIDRDAPDGQLASIDLDEYETQLGYDLVTGAYGLMAGEDPAPDQQPRQLARPELDEGPHLSYSMQWYAFGLLGFVGWGYAARLTARNRDLDVIAEEEDGKERAAGTASSGVSRQERLREARRRRRERAGRASDEDVEDAWVDERLGSR</sequence>
<dbReference type="EMBL" id="BAAAVT010000002">
    <property type="protein sequence ID" value="GAA3053462.1"/>
    <property type="molecule type" value="Genomic_DNA"/>
</dbReference>
<comment type="subcellular location">
    <subcellularLocation>
        <location evidence="6">Cell membrane</location>
        <topology evidence="6">Multi-pass membrane protein</topology>
    </subcellularLocation>
    <subcellularLocation>
        <location evidence="1">Membrane</location>
    </subcellularLocation>
</comment>
<feature type="region of interest" description="Disordered" evidence="7">
    <location>
        <begin position="252"/>
        <end position="303"/>
    </location>
</feature>
<keyword evidence="5 6" id="KW-0472">Membrane</keyword>
<evidence type="ECO:0000256" key="5">
    <source>
        <dbReference type="ARBA" id="ARBA00023136"/>
    </source>
</evidence>
<comment type="caution">
    <text evidence="8">The sequence shown here is derived from an EMBL/GenBank/DDBJ whole genome shotgun (WGS) entry which is preliminary data.</text>
</comment>
<comment type="caution">
    <text evidence="6">Lacks conserved residue(s) required for the propagation of feature annotation.</text>
</comment>
<evidence type="ECO:0000256" key="3">
    <source>
        <dbReference type="ARBA" id="ARBA00022692"/>
    </source>
</evidence>
<organism evidence="8 9">
    <name type="scientific">Nesterenkonia aethiopica</name>
    <dbReference type="NCBI Taxonomy" id="269144"/>
    <lineage>
        <taxon>Bacteria</taxon>
        <taxon>Bacillati</taxon>
        <taxon>Actinomycetota</taxon>
        <taxon>Actinomycetes</taxon>
        <taxon>Micrococcales</taxon>
        <taxon>Micrococcaceae</taxon>
        <taxon>Nesterenkonia</taxon>
    </lineage>
</organism>
<dbReference type="PROSITE" id="PS50895">
    <property type="entry name" value="SURF1"/>
    <property type="match status" value="1"/>
</dbReference>
<accession>A0ABP6LP13</accession>
<dbReference type="PANTHER" id="PTHR23427">
    <property type="entry name" value="SURFEIT LOCUS PROTEIN"/>
    <property type="match status" value="1"/>
</dbReference>
<feature type="transmembrane region" description="Helical" evidence="6">
    <location>
        <begin position="12"/>
        <end position="32"/>
    </location>
</feature>
<evidence type="ECO:0000256" key="1">
    <source>
        <dbReference type="ARBA" id="ARBA00004370"/>
    </source>
</evidence>
<dbReference type="CDD" id="cd06662">
    <property type="entry name" value="SURF1"/>
    <property type="match status" value="1"/>
</dbReference>
<dbReference type="RefSeq" id="WP_311024386.1">
    <property type="nucleotide sequence ID" value="NZ_BAAAVT010000002.1"/>
</dbReference>